<dbReference type="Proteomes" id="UP000654913">
    <property type="component" value="Chromosome 6"/>
</dbReference>
<accession>A0A7R7XUZ3</accession>
<protein>
    <recommendedName>
        <fullName evidence="2">Leucine-rich repeat domain-containing protein</fullName>
    </recommendedName>
</protein>
<reference evidence="3" key="1">
    <citation type="submission" date="2021-01" db="EMBL/GenBank/DDBJ databases">
        <authorList>
            <consortium name="Aspergillus puulaauensis MK2 genome sequencing consortium"/>
            <person name="Kazuki M."/>
            <person name="Futagami T."/>
        </authorList>
    </citation>
    <scope>NUCLEOTIDE SEQUENCE</scope>
    <source>
        <strain evidence="3">MK2</strain>
    </source>
</reference>
<evidence type="ECO:0000313" key="3">
    <source>
        <dbReference type="EMBL" id="BCS28190.1"/>
    </source>
</evidence>
<dbReference type="OrthoDB" id="5130616at2759"/>
<dbReference type="InterPro" id="IPR056867">
    <property type="entry name" value="LRR_15"/>
</dbReference>
<keyword evidence="1" id="KW-0175">Coiled coil</keyword>
<evidence type="ECO:0000313" key="4">
    <source>
        <dbReference type="Proteomes" id="UP000654913"/>
    </source>
</evidence>
<sequence length="461" mass="52463">MLASLPNKVLIGITDFLGDQKDRVHLAASCRHFRKILLPYAFNSISLNSTCEWTLSCLVHTLLQQPRCGAAVRSLSLTVGRCRHSRKVRFDRELLTRALQRIAHTEEELVKWRDNLEGKSTEASDLYSEGAWLDYLEEKSTDEWGLYTKDAWRAVLLILVPNLETLNIEWHPSEKYTQKVFSRALNHEKPFDTRPAFTRLRSISIQEWEYDDTLIKACDIVNSFRFPSLRQFSCYGVADFADDDEVSRITKLGAFSKVTDIAFYNSNSTNGFSSFVIACENLQSFVYEHIFLAEWGESCNPPAIFKTLLHHKDTLVKLHVYNAEVEDEPSENAFFGSLSNFAVLKDLRLRATNLLDWDREGKVSKNHLFSVLPASLVSLTIENFDECPNVKNMVEQLGDILRNGMGNFSLLESLEIGGFFLDPENDSPNDVIRPELKPVMALLSDACGSSGVEFVMRDISY</sequence>
<dbReference type="RefSeq" id="XP_041560376.1">
    <property type="nucleotide sequence ID" value="XM_041694559.1"/>
</dbReference>
<dbReference type="KEGG" id="apuu:APUU_61238S"/>
<dbReference type="Pfam" id="PF24969">
    <property type="entry name" value="LRR_15"/>
    <property type="match status" value="1"/>
</dbReference>
<proteinExistence type="predicted"/>
<dbReference type="AlphaFoldDB" id="A0A7R7XUZ3"/>
<dbReference type="EMBL" id="AP024448">
    <property type="protein sequence ID" value="BCS28190.1"/>
    <property type="molecule type" value="Genomic_DNA"/>
</dbReference>
<organism evidence="3 4">
    <name type="scientific">Aspergillus puulaauensis</name>
    <dbReference type="NCBI Taxonomy" id="1220207"/>
    <lineage>
        <taxon>Eukaryota</taxon>
        <taxon>Fungi</taxon>
        <taxon>Dikarya</taxon>
        <taxon>Ascomycota</taxon>
        <taxon>Pezizomycotina</taxon>
        <taxon>Eurotiomycetes</taxon>
        <taxon>Eurotiomycetidae</taxon>
        <taxon>Eurotiales</taxon>
        <taxon>Aspergillaceae</taxon>
        <taxon>Aspergillus</taxon>
    </lineage>
</organism>
<gene>
    <name evidence="3" type="ORF">APUU_61238S</name>
</gene>
<feature type="domain" description="Leucine-rich repeat" evidence="2">
    <location>
        <begin position="58"/>
        <end position="399"/>
    </location>
</feature>
<evidence type="ECO:0000256" key="1">
    <source>
        <dbReference type="SAM" id="Coils"/>
    </source>
</evidence>
<evidence type="ECO:0000259" key="2">
    <source>
        <dbReference type="Pfam" id="PF24969"/>
    </source>
</evidence>
<reference evidence="3" key="2">
    <citation type="submission" date="2021-02" db="EMBL/GenBank/DDBJ databases">
        <title>Aspergillus puulaauensis MK2 genome sequence.</title>
        <authorList>
            <person name="Futagami T."/>
            <person name="Mori K."/>
            <person name="Kadooka C."/>
            <person name="Tanaka T."/>
        </authorList>
    </citation>
    <scope>NUCLEOTIDE SEQUENCE</scope>
    <source>
        <strain evidence="3">MK2</strain>
    </source>
</reference>
<feature type="coiled-coil region" evidence="1">
    <location>
        <begin position="95"/>
        <end position="122"/>
    </location>
</feature>
<name>A0A7R7XUZ3_9EURO</name>
<dbReference type="GeneID" id="64978187"/>
<keyword evidence="4" id="KW-1185">Reference proteome</keyword>